<evidence type="ECO:0000259" key="9">
    <source>
        <dbReference type="Pfam" id="PF04095"/>
    </source>
</evidence>
<dbReference type="HAMAP" id="MF_00570">
    <property type="entry name" value="NAPRTase"/>
    <property type="match status" value="1"/>
</dbReference>
<evidence type="ECO:0000256" key="7">
    <source>
        <dbReference type="HAMAP-Rule" id="MF_00570"/>
    </source>
</evidence>
<dbReference type="InterPro" id="IPR036068">
    <property type="entry name" value="Nicotinate_pribotase-like_C"/>
</dbReference>
<dbReference type="Gene3D" id="3.20.140.10">
    <property type="entry name" value="nicotinate phosphoribosyltransferase"/>
    <property type="match status" value="1"/>
</dbReference>
<evidence type="ECO:0000256" key="6">
    <source>
        <dbReference type="ARBA" id="ARBA00022642"/>
    </source>
</evidence>
<evidence type="ECO:0000313" key="11">
    <source>
        <dbReference type="EMBL" id="OFC70005.1"/>
    </source>
</evidence>
<comment type="catalytic activity">
    <reaction evidence="7 8">
        <text>5-phospho-alpha-D-ribose 1-diphosphate + nicotinate + ATP + H2O = nicotinate beta-D-ribonucleotide + ADP + phosphate + diphosphate</text>
        <dbReference type="Rhea" id="RHEA:36163"/>
        <dbReference type="ChEBI" id="CHEBI:15377"/>
        <dbReference type="ChEBI" id="CHEBI:30616"/>
        <dbReference type="ChEBI" id="CHEBI:32544"/>
        <dbReference type="ChEBI" id="CHEBI:33019"/>
        <dbReference type="ChEBI" id="CHEBI:43474"/>
        <dbReference type="ChEBI" id="CHEBI:57502"/>
        <dbReference type="ChEBI" id="CHEBI:58017"/>
        <dbReference type="ChEBI" id="CHEBI:456216"/>
        <dbReference type="EC" id="6.3.4.21"/>
    </reaction>
</comment>
<dbReference type="NCBIfam" id="NF003704">
    <property type="entry name" value="PRK05321.1"/>
    <property type="match status" value="1"/>
</dbReference>
<evidence type="ECO:0000256" key="5">
    <source>
        <dbReference type="ARBA" id="ARBA00022598"/>
    </source>
</evidence>
<reference evidence="11 12" key="1">
    <citation type="submission" date="2016-08" db="EMBL/GenBank/DDBJ databases">
        <authorList>
            <person name="Seilhamer J.J."/>
        </authorList>
    </citation>
    <scope>NUCLEOTIDE SEQUENCE [LARGE SCALE GENOMIC DNA]</scope>
    <source>
        <strain evidence="11 12">KCTC 42603</strain>
    </source>
</reference>
<dbReference type="EMBL" id="MDHN01000032">
    <property type="protein sequence ID" value="OFC70005.1"/>
    <property type="molecule type" value="Genomic_DNA"/>
</dbReference>
<evidence type="ECO:0000256" key="8">
    <source>
        <dbReference type="RuleBase" id="RU003838"/>
    </source>
</evidence>
<comment type="pathway">
    <text evidence="1 7 8">Cofactor biosynthesis; NAD(+) biosynthesis; nicotinate D-ribonucleotide from nicotinate: step 1/1.</text>
</comment>
<gene>
    <name evidence="7" type="primary">pncB</name>
    <name evidence="11" type="ORF">BFC18_15615</name>
</gene>
<dbReference type="NCBIfam" id="TIGR01514">
    <property type="entry name" value="NAPRTase"/>
    <property type="match status" value="1"/>
</dbReference>
<organism evidence="11 12">
    <name type="scientific">Alteromonas confluentis</name>
    <dbReference type="NCBI Taxonomy" id="1656094"/>
    <lineage>
        <taxon>Bacteria</taxon>
        <taxon>Pseudomonadati</taxon>
        <taxon>Pseudomonadota</taxon>
        <taxon>Gammaproteobacteria</taxon>
        <taxon>Alteromonadales</taxon>
        <taxon>Alteromonadaceae</taxon>
        <taxon>Alteromonas/Salinimonas group</taxon>
        <taxon>Alteromonas</taxon>
    </lineage>
</organism>
<feature type="domain" description="Nicotinate/nicotinamide phosphoribosyltransferase" evidence="9">
    <location>
        <begin position="174"/>
        <end position="399"/>
    </location>
</feature>
<proteinExistence type="inferred from homology"/>
<dbReference type="UniPathway" id="UPA00253">
    <property type="reaction ID" value="UER00457"/>
</dbReference>
<keyword evidence="12" id="KW-1185">Reference proteome</keyword>
<evidence type="ECO:0000256" key="3">
    <source>
        <dbReference type="ARBA" id="ARBA00013236"/>
    </source>
</evidence>
<dbReference type="InterPro" id="IPR040727">
    <property type="entry name" value="NAPRTase_N"/>
</dbReference>
<evidence type="ECO:0000256" key="1">
    <source>
        <dbReference type="ARBA" id="ARBA00004952"/>
    </source>
</evidence>
<dbReference type="SUPFAM" id="SSF54675">
    <property type="entry name" value="Nicotinate/Quinolinate PRTase N-terminal domain-like"/>
    <property type="match status" value="1"/>
</dbReference>
<evidence type="ECO:0000256" key="4">
    <source>
        <dbReference type="ARBA" id="ARBA00022553"/>
    </source>
</evidence>
<evidence type="ECO:0000256" key="2">
    <source>
        <dbReference type="ARBA" id="ARBA00010897"/>
    </source>
</evidence>
<dbReference type="EC" id="6.3.4.21" evidence="3 7"/>
<dbReference type="PANTHER" id="PTHR11098:SF1">
    <property type="entry name" value="NICOTINATE PHOSPHORIBOSYLTRANSFERASE"/>
    <property type="match status" value="1"/>
</dbReference>
<keyword evidence="11" id="KW-0328">Glycosyltransferase</keyword>
<comment type="PTM">
    <text evidence="7 8">Transiently phosphorylated on a His residue during the reaction cycle. Phosphorylation strongly increases the affinity for substrates and increases the rate of nicotinate D-ribonucleotide production. Dephosphorylation regenerates the low-affinity form of the enzyme, leading to product release.</text>
</comment>
<dbReference type="PANTHER" id="PTHR11098">
    <property type="entry name" value="NICOTINATE PHOSPHORIBOSYLTRANSFERASE"/>
    <property type="match status" value="1"/>
</dbReference>
<dbReference type="InterPro" id="IPR006406">
    <property type="entry name" value="Nic_PRibTrfase"/>
</dbReference>
<dbReference type="PIRSF" id="PIRSF000484">
    <property type="entry name" value="NAPRT"/>
    <property type="match status" value="1"/>
</dbReference>
<dbReference type="GO" id="GO:0004516">
    <property type="term" value="F:nicotinate phosphoribosyltransferase activity"/>
    <property type="evidence" value="ECO:0007669"/>
    <property type="project" value="UniProtKB-UniRule"/>
</dbReference>
<dbReference type="Pfam" id="PF17767">
    <property type="entry name" value="NAPRTase_N"/>
    <property type="match status" value="1"/>
</dbReference>
<dbReference type="OrthoDB" id="9771406at2"/>
<name>A0A1E7Z8Z9_9ALTE</name>
<evidence type="ECO:0000313" key="12">
    <source>
        <dbReference type="Proteomes" id="UP000175691"/>
    </source>
</evidence>
<dbReference type="STRING" id="1656094.BFC18_15615"/>
<accession>A0A1E7Z8Z9</accession>
<keyword evidence="4 7" id="KW-0597">Phosphoprotein</keyword>
<dbReference type="InterPro" id="IPR041525">
    <property type="entry name" value="N/Namide_PRibTrfase"/>
</dbReference>
<keyword evidence="5 7" id="KW-0436">Ligase</keyword>
<feature type="domain" description="Nicotinate phosphoribosyltransferase N-terminal" evidence="10">
    <location>
        <begin position="16"/>
        <end position="133"/>
    </location>
</feature>
<dbReference type="Proteomes" id="UP000175691">
    <property type="component" value="Unassembled WGS sequence"/>
</dbReference>
<feature type="modified residue" description="Phosphohistidine; by autocatalysis" evidence="7">
    <location>
        <position position="226"/>
    </location>
</feature>
<comment type="similarity">
    <text evidence="2 7 8">Belongs to the NAPRTase family.</text>
</comment>
<dbReference type="SUPFAM" id="SSF51690">
    <property type="entry name" value="Nicotinate/Quinolinate PRTase C-terminal domain-like"/>
    <property type="match status" value="1"/>
</dbReference>
<dbReference type="Pfam" id="PF04095">
    <property type="entry name" value="NAPRTase"/>
    <property type="match status" value="1"/>
</dbReference>
<sequence length="402" mass="47245">MSRNSLFKEHLNFSALDNDFYKMNMWQCFMHQYPYVEDVEYRFVVRSDIDLRPYRGEIQQELEKLDGLRFTPDQISWLESIPWYTKDFIEWVRMWSYQSRFLHIGEEDGQLSIRAKGPLMHVHNFEMPVLSTVAEVYNRRNYPDKTYEDVRQPLFDKLKWLKEQHEKHDLTGLQIAEFGTRRRFSYEAQLTVVDMLKSMIPEVFVGTSNMHLAKEFDISPIGTMAHEIFMLSQQIGVQLVYSQKHTLETWVKEFRGQLGYALTDTIGMDAFVRDFDLYFAKLFDGLRHDSGDPIEFGEKAIRMYENLNIDPKTKTIIFSDGLDFETMVSLFLRFRGRIQTSFGIGTFLSNDVRGVNPLNIVMKLVRVNGKPVAKISDAPGKNLCEDPEFVSYLKKVFEVNWA</sequence>
<dbReference type="RefSeq" id="WP_070126253.1">
    <property type="nucleotide sequence ID" value="NZ_MDHN01000032.1"/>
</dbReference>
<comment type="function">
    <text evidence="7 8">Catalyzes the synthesis of beta-nicotinate D-ribonucleotide from nicotinate and 5-phospho-D-ribose 1-phosphate at the expense of ATP.</text>
</comment>
<dbReference type="AlphaFoldDB" id="A0A1E7Z8Z9"/>
<comment type="caution">
    <text evidence="11">The sequence shown here is derived from an EMBL/GenBank/DDBJ whole genome shotgun (WGS) entry which is preliminary data.</text>
</comment>
<dbReference type="InterPro" id="IPR007229">
    <property type="entry name" value="Nic_PRibTrfase-Fam"/>
</dbReference>
<dbReference type="GO" id="GO:0034355">
    <property type="term" value="P:NAD+ biosynthetic process via the salvage pathway"/>
    <property type="evidence" value="ECO:0007669"/>
    <property type="project" value="TreeGrafter"/>
</dbReference>
<keyword evidence="6 7" id="KW-0662">Pyridine nucleotide biosynthesis</keyword>
<dbReference type="GO" id="GO:0016757">
    <property type="term" value="F:glycosyltransferase activity"/>
    <property type="evidence" value="ECO:0007669"/>
    <property type="project" value="UniProtKB-KW"/>
</dbReference>
<protein>
    <recommendedName>
        <fullName evidence="3 7">Nicotinate phosphoribosyltransferase</fullName>
        <shortName evidence="7">NAPRTase</shortName>
        <ecNumber evidence="3 7">6.3.4.21</ecNumber>
    </recommendedName>
</protein>
<dbReference type="GO" id="GO:0005829">
    <property type="term" value="C:cytosol"/>
    <property type="evidence" value="ECO:0007669"/>
    <property type="project" value="TreeGrafter"/>
</dbReference>
<keyword evidence="11" id="KW-0808">Transferase</keyword>
<evidence type="ECO:0000259" key="10">
    <source>
        <dbReference type="Pfam" id="PF17767"/>
    </source>
</evidence>